<dbReference type="InterPro" id="IPR000086">
    <property type="entry name" value="NUDIX_hydrolase_dom"/>
</dbReference>
<dbReference type="Gene3D" id="3.90.79.10">
    <property type="entry name" value="Nucleoside Triphosphate Pyrophosphohydrolase"/>
    <property type="match status" value="1"/>
</dbReference>
<keyword evidence="3" id="KW-1185">Reference proteome</keyword>
<dbReference type="InterPro" id="IPR015797">
    <property type="entry name" value="NUDIX_hydrolase-like_dom_sf"/>
</dbReference>
<dbReference type="PANTHER" id="PTHR10885">
    <property type="entry name" value="ISOPENTENYL-DIPHOSPHATE DELTA-ISOMERASE"/>
    <property type="match status" value="1"/>
</dbReference>
<evidence type="ECO:0000313" key="2">
    <source>
        <dbReference type="EMBL" id="QDV50723.1"/>
    </source>
</evidence>
<dbReference type="PROSITE" id="PS51462">
    <property type="entry name" value="NUDIX"/>
    <property type="match status" value="1"/>
</dbReference>
<dbReference type="GO" id="GO:0016787">
    <property type="term" value="F:hydrolase activity"/>
    <property type="evidence" value="ECO:0007669"/>
    <property type="project" value="UniProtKB-KW"/>
</dbReference>
<protein>
    <submittedName>
        <fullName evidence="2">Nudix hydrolase</fullName>
        <ecNumber evidence="2">3.6.1.-</ecNumber>
    </submittedName>
</protein>
<dbReference type="KEGG" id="gfm:Enr17x_27660"/>
<accession>A0A518ICB1</accession>
<dbReference type="RefSeq" id="WP_145309426.1">
    <property type="nucleotide sequence ID" value="NZ_CP037452.1"/>
</dbReference>
<dbReference type="PANTHER" id="PTHR10885:SF0">
    <property type="entry name" value="ISOPENTENYL-DIPHOSPHATE DELTA-ISOMERASE"/>
    <property type="match status" value="1"/>
</dbReference>
<sequence>MESEELFDVVDEQDQVLEQLPRSVVHARKLLHRAANVFVFNSVGALLLQFRSATKDEYPHCYTSSASGHLSAGEDYQESAEREMLEEIGIQTPLERLEKFPGTPHNAYEHTVLFRTFSDGPFTFDPLEIERGEFFELPVIDQMLNDHEQQFTPPFRQLYRWYRVNQGE</sequence>
<gene>
    <name evidence="2" type="ORF">Enr17x_27660</name>
</gene>
<evidence type="ECO:0000259" key="1">
    <source>
        <dbReference type="PROSITE" id="PS51462"/>
    </source>
</evidence>
<keyword evidence="2" id="KW-0378">Hydrolase</keyword>
<feature type="domain" description="Nudix hydrolase" evidence="1">
    <location>
        <begin position="30"/>
        <end position="157"/>
    </location>
</feature>
<dbReference type="EMBL" id="CP037452">
    <property type="protein sequence ID" value="QDV50723.1"/>
    <property type="molecule type" value="Genomic_DNA"/>
</dbReference>
<evidence type="ECO:0000313" key="3">
    <source>
        <dbReference type="Proteomes" id="UP000318313"/>
    </source>
</evidence>
<dbReference type="AlphaFoldDB" id="A0A518ICB1"/>
<name>A0A518ICB1_9PLAN</name>
<proteinExistence type="predicted"/>
<organism evidence="2 3">
    <name type="scientific">Gimesia fumaroli</name>
    <dbReference type="NCBI Taxonomy" id="2527976"/>
    <lineage>
        <taxon>Bacteria</taxon>
        <taxon>Pseudomonadati</taxon>
        <taxon>Planctomycetota</taxon>
        <taxon>Planctomycetia</taxon>
        <taxon>Planctomycetales</taxon>
        <taxon>Planctomycetaceae</taxon>
        <taxon>Gimesia</taxon>
    </lineage>
</organism>
<dbReference type="Pfam" id="PF00293">
    <property type="entry name" value="NUDIX"/>
    <property type="match status" value="1"/>
</dbReference>
<dbReference type="EC" id="3.6.1.-" evidence="2"/>
<dbReference type="OrthoDB" id="9786032at2"/>
<dbReference type="CDD" id="cd04692">
    <property type="entry name" value="NUDIX_Hydrolase"/>
    <property type="match status" value="1"/>
</dbReference>
<dbReference type="SUPFAM" id="SSF55811">
    <property type="entry name" value="Nudix"/>
    <property type="match status" value="1"/>
</dbReference>
<dbReference type="Proteomes" id="UP000318313">
    <property type="component" value="Chromosome"/>
</dbReference>
<reference evidence="2 3" key="1">
    <citation type="submission" date="2019-03" db="EMBL/GenBank/DDBJ databases">
        <title>Deep-cultivation of Planctomycetes and their phenomic and genomic characterization uncovers novel biology.</title>
        <authorList>
            <person name="Wiegand S."/>
            <person name="Jogler M."/>
            <person name="Boedeker C."/>
            <person name="Pinto D."/>
            <person name="Vollmers J."/>
            <person name="Rivas-Marin E."/>
            <person name="Kohn T."/>
            <person name="Peeters S.H."/>
            <person name="Heuer A."/>
            <person name="Rast P."/>
            <person name="Oberbeckmann S."/>
            <person name="Bunk B."/>
            <person name="Jeske O."/>
            <person name="Meyerdierks A."/>
            <person name="Storesund J.E."/>
            <person name="Kallscheuer N."/>
            <person name="Luecker S."/>
            <person name="Lage O.M."/>
            <person name="Pohl T."/>
            <person name="Merkel B.J."/>
            <person name="Hornburger P."/>
            <person name="Mueller R.-W."/>
            <person name="Bruemmer F."/>
            <person name="Labrenz M."/>
            <person name="Spormann A.M."/>
            <person name="Op den Camp H."/>
            <person name="Overmann J."/>
            <person name="Amann R."/>
            <person name="Jetten M.S.M."/>
            <person name="Mascher T."/>
            <person name="Medema M.H."/>
            <person name="Devos D.P."/>
            <person name="Kaster A.-K."/>
            <person name="Ovreas L."/>
            <person name="Rohde M."/>
            <person name="Galperin M.Y."/>
            <person name="Jogler C."/>
        </authorList>
    </citation>
    <scope>NUCLEOTIDE SEQUENCE [LARGE SCALE GENOMIC DNA]</scope>
    <source>
        <strain evidence="2 3">Enr17</strain>
    </source>
</reference>